<dbReference type="InParanoid" id="A0A165G856"/>
<keyword evidence="4" id="KW-1185">Reference proteome</keyword>
<gene>
    <name evidence="3" type="ORF">LAESUDRAFT_645955</name>
</gene>
<dbReference type="PANTHER" id="PTHR13056">
    <property type="entry name" value="VACUOLAR FUSION PROTEIN CCZ1 HOMOLOG-RELATED"/>
    <property type="match status" value="1"/>
</dbReference>
<dbReference type="GeneID" id="63820981"/>
<accession>A0A165G856</accession>
<organism evidence="3 4">
    <name type="scientific">Laetiporus sulphureus 93-53</name>
    <dbReference type="NCBI Taxonomy" id="1314785"/>
    <lineage>
        <taxon>Eukaryota</taxon>
        <taxon>Fungi</taxon>
        <taxon>Dikarya</taxon>
        <taxon>Basidiomycota</taxon>
        <taxon>Agaricomycotina</taxon>
        <taxon>Agaricomycetes</taxon>
        <taxon>Polyporales</taxon>
        <taxon>Laetiporus</taxon>
    </lineage>
</organism>
<dbReference type="GO" id="GO:0016192">
    <property type="term" value="P:vesicle-mediated transport"/>
    <property type="evidence" value="ECO:0007669"/>
    <property type="project" value="InterPro"/>
</dbReference>
<dbReference type="Proteomes" id="UP000076871">
    <property type="component" value="Unassembled WGS sequence"/>
</dbReference>
<name>A0A165G856_9APHY</name>
<sequence length="214" mass="24510">MSKIPASLLYFTIFNPTLRPAAQFTHEDEDAVEQAQILFYTARDPAVSRDRMLRQVGLAKALISFSSIFNPGDLCESIHSQRRRSVFVSPEPNYWIHACFELARVPRAATVRDSSRTSTKNASKKQDVSENVIYEYQDYSVEDVALRAQIMNGYDDFVLIHGSFTSVLSTAGQETLETQLEKFFSMWVWSWDISKKSGALHIWYELPPTCMIYD</sequence>
<evidence type="ECO:0000256" key="1">
    <source>
        <dbReference type="ARBA" id="ARBA00005352"/>
    </source>
</evidence>
<dbReference type="EMBL" id="KV427610">
    <property type="protein sequence ID" value="KZT09961.1"/>
    <property type="molecule type" value="Genomic_DNA"/>
</dbReference>
<dbReference type="PANTHER" id="PTHR13056:SF0">
    <property type="entry name" value="VACUOLAR FUSION PROTEIN CCZ1 HOMOLOG-RELATED"/>
    <property type="match status" value="1"/>
</dbReference>
<evidence type="ECO:0000259" key="2">
    <source>
        <dbReference type="Pfam" id="PF19031"/>
    </source>
</evidence>
<dbReference type="OrthoDB" id="240546at2759"/>
<evidence type="ECO:0000313" key="4">
    <source>
        <dbReference type="Proteomes" id="UP000076871"/>
    </source>
</evidence>
<protein>
    <recommendedName>
        <fullName evidence="2">CCZ1/INTU/HSP4 first Longin domain-containing protein</fullName>
    </recommendedName>
</protein>
<dbReference type="STRING" id="1314785.A0A165G856"/>
<dbReference type="InterPro" id="IPR043987">
    <property type="entry name" value="CCZ1/INTU/HSP4_longin_1"/>
</dbReference>
<comment type="similarity">
    <text evidence="1">Belongs to the CCZ1 family.</text>
</comment>
<evidence type="ECO:0000313" key="3">
    <source>
        <dbReference type="EMBL" id="KZT09961.1"/>
    </source>
</evidence>
<feature type="domain" description="CCZ1/INTU/HSP4 first Longin" evidence="2">
    <location>
        <begin position="9"/>
        <end position="104"/>
    </location>
</feature>
<dbReference type="InterPro" id="IPR013176">
    <property type="entry name" value="Ccz1"/>
</dbReference>
<dbReference type="RefSeq" id="XP_040767701.1">
    <property type="nucleotide sequence ID" value="XM_040903951.1"/>
</dbReference>
<dbReference type="GO" id="GO:0035658">
    <property type="term" value="C:Mon1-Ccz1 complex"/>
    <property type="evidence" value="ECO:0007669"/>
    <property type="project" value="InterPro"/>
</dbReference>
<dbReference type="AlphaFoldDB" id="A0A165G856"/>
<proteinExistence type="inferred from homology"/>
<dbReference type="Pfam" id="PF19031">
    <property type="entry name" value="Intu_longin_1"/>
    <property type="match status" value="1"/>
</dbReference>
<reference evidence="3 4" key="1">
    <citation type="journal article" date="2016" name="Mol. Biol. Evol.">
        <title>Comparative Genomics of Early-Diverging Mushroom-Forming Fungi Provides Insights into the Origins of Lignocellulose Decay Capabilities.</title>
        <authorList>
            <person name="Nagy L.G."/>
            <person name="Riley R."/>
            <person name="Tritt A."/>
            <person name="Adam C."/>
            <person name="Daum C."/>
            <person name="Floudas D."/>
            <person name="Sun H."/>
            <person name="Yadav J.S."/>
            <person name="Pangilinan J."/>
            <person name="Larsson K.H."/>
            <person name="Matsuura K."/>
            <person name="Barry K."/>
            <person name="Labutti K."/>
            <person name="Kuo R."/>
            <person name="Ohm R.A."/>
            <person name="Bhattacharya S.S."/>
            <person name="Shirouzu T."/>
            <person name="Yoshinaga Y."/>
            <person name="Martin F.M."/>
            <person name="Grigoriev I.V."/>
            <person name="Hibbett D.S."/>
        </authorList>
    </citation>
    <scope>NUCLEOTIDE SEQUENCE [LARGE SCALE GENOMIC DNA]</scope>
    <source>
        <strain evidence="3 4">93-53</strain>
    </source>
</reference>